<evidence type="ECO:0000313" key="2">
    <source>
        <dbReference type="Proteomes" id="UP000682843"/>
    </source>
</evidence>
<evidence type="ECO:0000313" key="1">
    <source>
        <dbReference type="EMBL" id="QUS39930.1"/>
    </source>
</evidence>
<gene>
    <name evidence="1" type="ORF">RPMA_14630</name>
</gene>
<keyword evidence="2" id="KW-1185">Reference proteome</keyword>
<evidence type="ECO:0008006" key="3">
    <source>
        <dbReference type="Google" id="ProtNLM"/>
    </source>
</evidence>
<sequence length="89" mass="9285">MATALLGTTAAWADQTFSGMVTIVDRTTNEIVVGQATSGTVGSTAQPAPERFKLREAVPESLHAGDKVTVTYTESAGIKTATKVSEDKN</sequence>
<protein>
    <recommendedName>
        <fullName evidence="3">DUF5666 domain-containing protein</fullName>
    </recommendedName>
</protein>
<dbReference type="RefSeq" id="WP_211908093.1">
    <property type="nucleotide sequence ID" value="NZ_CP036498.1"/>
</dbReference>
<accession>A0ABX8AC78</accession>
<dbReference type="EMBL" id="CP036498">
    <property type="protein sequence ID" value="QUS39930.1"/>
    <property type="molecule type" value="Genomic_DNA"/>
</dbReference>
<proteinExistence type="predicted"/>
<name>A0ABX8AC78_9BRAD</name>
<dbReference type="Proteomes" id="UP000682843">
    <property type="component" value="Chromosome"/>
</dbReference>
<reference evidence="1 2" key="1">
    <citation type="submission" date="2019-02" db="EMBL/GenBank/DDBJ databases">
        <title>Emended description of the genus Rhodopseudomonas and description of Rhodopseudomonas albus sp. nov., a non-phototrophic, heavy-metal-tolerant bacterium isolated from garden soil.</title>
        <authorList>
            <person name="Bao Z."/>
            <person name="Cao W.W."/>
            <person name="Sato Y."/>
            <person name="Nishizawa T."/>
            <person name="Zhao J."/>
            <person name="Guo Y."/>
            <person name="Ohta H."/>
        </authorList>
    </citation>
    <scope>NUCLEOTIDE SEQUENCE [LARGE SCALE GENOMIC DNA]</scope>
    <source>
        <strain evidence="1 2">SK50-23</strain>
    </source>
</reference>
<organism evidence="1 2">
    <name type="scientific">Tardiphaga alba</name>
    <dbReference type="NCBI Taxonomy" id="340268"/>
    <lineage>
        <taxon>Bacteria</taxon>
        <taxon>Pseudomonadati</taxon>
        <taxon>Pseudomonadota</taxon>
        <taxon>Alphaproteobacteria</taxon>
        <taxon>Hyphomicrobiales</taxon>
        <taxon>Nitrobacteraceae</taxon>
        <taxon>Tardiphaga</taxon>
    </lineage>
</organism>